<gene>
    <name evidence="2" type="ORF">CEP54_011813</name>
</gene>
<evidence type="ECO:0000256" key="1">
    <source>
        <dbReference type="SAM" id="MobiDB-lite"/>
    </source>
</evidence>
<comment type="caution">
    <text evidence="2">The sequence shown here is derived from an EMBL/GenBank/DDBJ whole genome shotgun (WGS) entry which is preliminary data.</text>
</comment>
<dbReference type="InterPro" id="IPR021036">
    <property type="entry name" value="Ribosomal_mS45"/>
</dbReference>
<dbReference type="PANTHER" id="PTHR28158:SF1">
    <property type="entry name" value="SMALL RIBOSOMAL SUBUNIT PROTEIN MS45"/>
    <property type="match status" value="1"/>
</dbReference>
<organism evidence="2 3">
    <name type="scientific">Fusarium duplospermum</name>
    <dbReference type="NCBI Taxonomy" id="1325734"/>
    <lineage>
        <taxon>Eukaryota</taxon>
        <taxon>Fungi</taxon>
        <taxon>Dikarya</taxon>
        <taxon>Ascomycota</taxon>
        <taxon>Pezizomycotina</taxon>
        <taxon>Sordariomycetes</taxon>
        <taxon>Hypocreomycetidae</taxon>
        <taxon>Hypocreales</taxon>
        <taxon>Nectriaceae</taxon>
        <taxon>Fusarium</taxon>
        <taxon>Fusarium solani species complex</taxon>
    </lineage>
</organism>
<sequence>MPPRVCGASVPLAGLDAAASLSSRTAAPFVRTFSTTPCREKMSKGRMMMFEWLNSSNGRNLAESNGSPNYLGPFQDQPFPLNPLFRSQPVLDDQTRELIYDKVVRRGDSLKAVSAEMHVDVRRVAAVVRLKEVEKQWMTEGKELAIPYAKAVMKMLPKTTYIEGGENQPHEPINEIHVHNLTMQQLFHPVSESRHFTREDAAKAFHDKMLSADKRSPQPELIEMEREVFEGADREESLKKFQEATQAEEDKVAQKIMEQRQREESRTRRVKTDRYEFRFKEINVDDVGRDGRSRRGTGWRYGAPFEDRKRGLVKIPTSVP</sequence>
<dbReference type="GO" id="GO:0003735">
    <property type="term" value="F:structural constituent of ribosome"/>
    <property type="evidence" value="ECO:0007669"/>
    <property type="project" value="TreeGrafter"/>
</dbReference>
<keyword evidence="3" id="KW-1185">Reference proteome</keyword>
<dbReference type="STRING" id="1325734.A0A428PCA7"/>
<dbReference type="GO" id="GO:0032543">
    <property type="term" value="P:mitochondrial translation"/>
    <property type="evidence" value="ECO:0007669"/>
    <property type="project" value="TreeGrafter"/>
</dbReference>
<name>A0A428PCA7_9HYPO</name>
<reference evidence="2 3" key="1">
    <citation type="submission" date="2017-06" db="EMBL/GenBank/DDBJ databases">
        <title>Comparative genomic analysis of Ambrosia Fusariam Clade fungi.</title>
        <authorList>
            <person name="Stajich J.E."/>
            <person name="Carrillo J."/>
            <person name="Kijimoto T."/>
            <person name="Eskalen A."/>
            <person name="O'Donnell K."/>
            <person name="Kasson M."/>
        </authorList>
    </citation>
    <scope>NUCLEOTIDE SEQUENCE [LARGE SCALE GENOMIC DNA]</scope>
    <source>
        <strain evidence="2 3">NRRL62584</strain>
    </source>
</reference>
<feature type="region of interest" description="Disordered" evidence="1">
    <location>
        <begin position="244"/>
        <end position="270"/>
    </location>
</feature>
<dbReference type="PANTHER" id="PTHR28158">
    <property type="entry name" value="37S RIBOSOMAL PROTEIN S35, MITOCHONDRIAL"/>
    <property type="match status" value="1"/>
</dbReference>
<evidence type="ECO:0000313" key="3">
    <source>
        <dbReference type="Proteomes" id="UP000288168"/>
    </source>
</evidence>
<protein>
    <recommendedName>
        <fullName evidence="4">Ribosomal protein S35, mitochondrial</fullName>
    </recommendedName>
</protein>
<dbReference type="EMBL" id="NKCI01000160">
    <property type="protein sequence ID" value="RSL50674.1"/>
    <property type="molecule type" value="Genomic_DNA"/>
</dbReference>
<dbReference type="AlphaFoldDB" id="A0A428PCA7"/>
<evidence type="ECO:0008006" key="4">
    <source>
        <dbReference type="Google" id="ProtNLM"/>
    </source>
</evidence>
<dbReference type="Pfam" id="PF12298">
    <property type="entry name" value="Bot1p"/>
    <property type="match status" value="1"/>
</dbReference>
<dbReference type="GO" id="GO:0005763">
    <property type="term" value="C:mitochondrial small ribosomal subunit"/>
    <property type="evidence" value="ECO:0007669"/>
    <property type="project" value="TreeGrafter"/>
</dbReference>
<accession>A0A428PCA7</accession>
<evidence type="ECO:0000313" key="2">
    <source>
        <dbReference type="EMBL" id="RSL50674.1"/>
    </source>
</evidence>
<dbReference type="Proteomes" id="UP000288168">
    <property type="component" value="Unassembled WGS sequence"/>
</dbReference>
<proteinExistence type="predicted"/>
<dbReference type="OrthoDB" id="10052321at2759"/>